<keyword evidence="9 15" id="KW-0233">DNA recombination</keyword>
<accession>A0ABQ1FXV5</accession>
<dbReference type="InterPro" id="IPR001650">
    <property type="entry name" value="Helicase_C-like"/>
</dbReference>
<dbReference type="InterPro" id="IPR027417">
    <property type="entry name" value="P-loop_NTPase"/>
</dbReference>
<dbReference type="NCBIfam" id="NF008165">
    <property type="entry name" value="PRK10917.1-3"/>
    <property type="match status" value="1"/>
</dbReference>
<dbReference type="Gene3D" id="2.40.50.140">
    <property type="entry name" value="Nucleic acid-binding proteins"/>
    <property type="match status" value="1"/>
</dbReference>
<gene>
    <name evidence="18" type="primary">recG</name>
    <name evidence="18" type="ORF">GCM10007416_02490</name>
</gene>
<dbReference type="NCBIfam" id="NF008168">
    <property type="entry name" value="PRK10917.2-2"/>
    <property type="match status" value="1"/>
</dbReference>
<evidence type="ECO:0000256" key="13">
    <source>
        <dbReference type="ARBA" id="ARBA00034808"/>
    </source>
</evidence>
<dbReference type="RefSeq" id="WP_188428975.1">
    <property type="nucleotide sequence ID" value="NZ_BMEX01000001.1"/>
</dbReference>
<name>A0ABQ1FXV5_9BACL</name>
<comment type="caution">
    <text evidence="18">The sequence shown here is derived from an EMBL/GenBank/DDBJ whole genome shotgun (WGS) entry which is preliminary data.</text>
</comment>
<evidence type="ECO:0000256" key="10">
    <source>
        <dbReference type="ARBA" id="ARBA00023204"/>
    </source>
</evidence>
<dbReference type="InterPro" id="IPR011545">
    <property type="entry name" value="DEAD/DEAH_box_helicase_dom"/>
</dbReference>
<dbReference type="SMART" id="SM00490">
    <property type="entry name" value="HELICc"/>
    <property type="match status" value="1"/>
</dbReference>
<comment type="function">
    <text evidence="15">Plays a critical role in recombination and DNA repair. Helps process Holliday junction intermediates to mature products by catalyzing branch migration. Has replication fork regression activity, unwinds stalled or blocked replication forks to make a HJ that can be resolved. Has a DNA unwinding activity characteristic of a DNA helicase with 3'-5' polarity.</text>
</comment>
<comment type="similarity">
    <text evidence="1 15">Belongs to the helicase family. RecG subfamily.</text>
</comment>
<evidence type="ECO:0000256" key="6">
    <source>
        <dbReference type="ARBA" id="ARBA00022806"/>
    </source>
</evidence>
<dbReference type="SUPFAM" id="SSF52540">
    <property type="entry name" value="P-loop containing nucleoside triphosphate hydrolases"/>
    <property type="match status" value="2"/>
</dbReference>
<keyword evidence="10 15" id="KW-0234">DNA repair</keyword>
<dbReference type="PROSITE" id="PS51194">
    <property type="entry name" value="HELICASE_CTER"/>
    <property type="match status" value="1"/>
</dbReference>
<dbReference type="Gene3D" id="3.40.50.300">
    <property type="entry name" value="P-loop containing nucleotide triphosphate hydrolases"/>
    <property type="match status" value="2"/>
</dbReference>
<dbReference type="CDD" id="cd04488">
    <property type="entry name" value="RecG_wedge_OBF"/>
    <property type="match status" value="1"/>
</dbReference>
<dbReference type="GO" id="GO:0004386">
    <property type="term" value="F:helicase activity"/>
    <property type="evidence" value="ECO:0007669"/>
    <property type="project" value="UniProtKB-KW"/>
</dbReference>
<feature type="domain" description="Helicase ATP-binding" evidence="16">
    <location>
        <begin position="272"/>
        <end position="433"/>
    </location>
</feature>
<evidence type="ECO:0000256" key="12">
    <source>
        <dbReference type="ARBA" id="ARBA00034617"/>
    </source>
</evidence>
<dbReference type="InterPro" id="IPR014001">
    <property type="entry name" value="Helicase_ATP-bd"/>
</dbReference>
<keyword evidence="5 15" id="KW-0378">Hydrolase</keyword>
<evidence type="ECO:0000256" key="11">
    <source>
        <dbReference type="ARBA" id="ARBA00023235"/>
    </source>
</evidence>
<feature type="domain" description="Helicase C-terminal" evidence="17">
    <location>
        <begin position="455"/>
        <end position="611"/>
    </location>
</feature>
<keyword evidence="6 15" id="KW-0347">Helicase</keyword>
<dbReference type="Pfam" id="PF00271">
    <property type="entry name" value="Helicase_C"/>
    <property type="match status" value="1"/>
</dbReference>
<evidence type="ECO:0000256" key="5">
    <source>
        <dbReference type="ARBA" id="ARBA00022801"/>
    </source>
</evidence>
<evidence type="ECO:0000256" key="15">
    <source>
        <dbReference type="RuleBase" id="RU363016"/>
    </source>
</evidence>
<keyword evidence="19" id="KW-1185">Reference proteome</keyword>
<keyword evidence="3 15" id="KW-0547">Nucleotide-binding</keyword>
<dbReference type="Pfam" id="PF19833">
    <property type="entry name" value="RecG_dom3_C"/>
    <property type="match status" value="1"/>
</dbReference>
<dbReference type="SUPFAM" id="SSF50249">
    <property type="entry name" value="Nucleic acid-binding proteins"/>
    <property type="match status" value="1"/>
</dbReference>
<dbReference type="Pfam" id="PF17191">
    <property type="entry name" value="RecG_wedge"/>
    <property type="match status" value="1"/>
</dbReference>
<evidence type="ECO:0000256" key="7">
    <source>
        <dbReference type="ARBA" id="ARBA00022840"/>
    </source>
</evidence>
<evidence type="ECO:0000256" key="1">
    <source>
        <dbReference type="ARBA" id="ARBA00007504"/>
    </source>
</evidence>
<dbReference type="InterPro" id="IPR047112">
    <property type="entry name" value="RecG/Mfd"/>
</dbReference>
<dbReference type="PROSITE" id="PS51192">
    <property type="entry name" value="HELICASE_ATP_BIND_1"/>
    <property type="match status" value="1"/>
</dbReference>
<protein>
    <recommendedName>
        <fullName evidence="2 15">ATP-dependent DNA helicase RecG</fullName>
        <ecNumber evidence="13 15">5.6.2.4</ecNumber>
    </recommendedName>
</protein>
<dbReference type="InterPro" id="IPR033454">
    <property type="entry name" value="RecG_wedge"/>
</dbReference>
<dbReference type="InterPro" id="IPR012340">
    <property type="entry name" value="NA-bd_OB-fold"/>
</dbReference>
<dbReference type="PANTHER" id="PTHR47964:SF1">
    <property type="entry name" value="ATP-DEPENDENT DNA HELICASE HOMOLOG RECG, CHLOROPLASTIC"/>
    <property type="match status" value="1"/>
</dbReference>
<evidence type="ECO:0000256" key="14">
    <source>
        <dbReference type="ARBA" id="ARBA00048988"/>
    </source>
</evidence>
<organism evidence="18 19">
    <name type="scientific">Kroppenstedtia guangzhouensis</name>
    <dbReference type="NCBI Taxonomy" id="1274356"/>
    <lineage>
        <taxon>Bacteria</taxon>
        <taxon>Bacillati</taxon>
        <taxon>Bacillota</taxon>
        <taxon>Bacilli</taxon>
        <taxon>Bacillales</taxon>
        <taxon>Thermoactinomycetaceae</taxon>
        <taxon>Kroppenstedtia</taxon>
    </lineage>
</organism>
<reference evidence="19" key="1">
    <citation type="journal article" date="2019" name="Int. J. Syst. Evol. Microbiol.">
        <title>The Global Catalogue of Microorganisms (GCM) 10K type strain sequencing project: providing services to taxonomists for standard genome sequencing and annotation.</title>
        <authorList>
            <consortium name="The Broad Institute Genomics Platform"/>
            <consortium name="The Broad Institute Genome Sequencing Center for Infectious Disease"/>
            <person name="Wu L."/>
            <person name="Ma J."/>
        </authorList>
    </citation>
    <scope>NUCLEOTIDE SEQUENCE [LARGE SCALE GENOMIC DNA]</scope>
    <source>
        <strain evidence="19">CGMCC 1.12404</strain>
    </source>
</reference>
<comment type="catalytic activity">
    <reaction evidence="12 15">
        <text>Couples ATP hydrolysis with the unwinding of duplex DNA by translocating in the 3'-5' direction.</text>
        <dbReference type="EC" id="5.6.2.4"/>
    </reaction>
</comment>
<evidence type="ECO:0000313" key="19">
    <source>
        <dbReference type="Proteomes" id="UP000617979"/>
    </source>
</evidence>
<sequence>MDLNLRPVTEVPGVGPKRAEDLEKLRIRTVADLLGYFPYRYDDFRVIDISEAIHDEKATLEGILYGPSSIRWYSKKKSRLTARIEVNGVHVGVVWFNQPFLKKKLKPGLRVVVSGTWNAHRLQLTADRTWIGDESKGRINRMEPVYSVTGSIQVSWLRRTIHQAFAAFGREIEEILPEGIRRRYRLLDRAKAMYILHFPKGREEGKQARRRMVYEELFLYELRLLWHRKQQKRKDQGISRRFDRERVEALIRDLPFPLTGAQRRVVEEILADMEADSRMNRLLQGDVGSGKTVVAAIILYANWLSGYQGALMVPTEILAEQHLRSLKETLAPVGVNLELLTGSMTVREKRDVLSRIQMGSTDLVVGTHALIQENVHYRNLGLVITDEQHRFGVRQRGVLREKGKSPDVLYMTATPIPRTLAITAYGDMDISTIDEMPAGRQPVETFWVKRDVWSRVVDFIGKTCREGRQAYVICPLIEESEKVDLQNAQTVFEEIAVSLAPIRVGLLHGRMSPAEKEEVMQSFADNQTQVLVSTTVVEVGVNVPNATVMVIYDADRFGLAQLHQLRGRVGRGGGKATCILVADPKSETGVERMRVMTDTTDGFEIARRDLELRGPGDFFGVKQSGAPEFRVADLIGDFRVLEVARADAAALLEDPDWEDSDEMEPLRKAIERFGKEGTQFD</sequence>
<dbReference type="EMBL" id="BMEX01000001">
    <property type="protein sequence ID" value="GGA33294.1"/>
    <property type="molecule type" value="Genomic_DNA"/>
</dbReference>
<dbReference type="CDD" id="cd17992">
    <property type="entry name" value="DEXHc_RecG"/>
    <property type="match status" value="1"/>
</dbReference>
<dbReference type="Pfam" id="PF00270">
    <property type="entry name" value="DEAD"/>
    <property type="match status" value="1"/>
</dbReference>
<evidence type="ECO:0000313" key="18">
    <source>
        <dbReference type="EMBL" id="GGA33294.1"/>
    </source>
</evidence>
<evidence type="ECO:0000259" key="17">
    <source>
        <dbReference type="PROSITE" id="PS51194"/>
    </source>
</evidence>
<dbReference type="NCBIfam" id="TIGR00643">
    <property type="entry name" value="recG"/>
    <property type="match status" value="1"/>
</dbReference>
<dbReference type="Proteomes" id="UP000617979">
    <property type="component" value="Unassembled WGS sequence"/>
</dbReference>
<evidence type="ECO:0000259" key="16">
    <source>
        <dbReference type="PROSITE" id="PS51192"/>
    </source>
</evidence>
<keyword evidence="4 15" id="KW-0227">DNA damage</keyword>
<keyword evidence="7 15" id="KW-0067">ATP-binding</keyword>
<evidence type="ECO:0000256" key="8">
    <source>
        <dbReference type="ARBA" id="ARBA00023125"/>
    </source>
</evidence>
<dbReference type="PANTHER" id="PTHR47964">
    <property type="entry name" value="ATP-DEPENDENT DNA HELICASE HOMOLOG RECG, CHLOROPLASTIC"/>
    <property type="match status" value="1"/>
</dbReference>
<dbReference type="InterPro" id="IPR004609">
    <property type="entry name" value="ATP-dep_DNA_helicase_RecG"/>
</dbReference>
<evidence type="ECO:0000256" key="9">
    <source>
        <dbReference type="ARBA" id="ARBA00023172"/>
    </source>
</evidence>
<comment type="catalytic activity">
    <reaction evidence="14 15">
        <text>ATP + H2O = ADP + phosphate + H(+)</text>
        <dbReference type="Rhea" id="RHEA:13065"/>
        <dbReference type="ChEBI" id="CHEBI:15377"/>
        <dbReference type="ChEBI" id="CHEBI:15378"/>
        <dbReference type="ChEBI" id="CHEBI:30616"/>
        <dbReference type="ChEBI" id="CHEBI:43474"/>
        <dbReference type="ChEBI" id="CHEBI:456216"/>
        <dbReference type="EC" id="5.6.2.4"/>
    </reaction>
</comment>
<evidence type="ECO:0000256" key="3">
    <source>
        <dbReference type="ARBA" id="ARBA00022741"/>
    </source>
</evidence>
<dbReference type="SMART" id="SM00487">
    <property type="entry name" value="DEXDc"/>
    <property type="match status" value="1"/>
</dbReference>
<keyword evidence="8" id="KW-0238">DNA-binding</keyword>
<keyword evidence="11" id="KW-0413">Isomerase</keyword>
<evidence type="ECO:0000256" key="2">
    <source>
        <dbReference type="ARBA" id="ARBA00017846"/>
    </source>
</evidence>
<dbReference type="InterPro" id="IPR045562">
    <property type="entry name" value="RecG_dom3_C"/>
</dbReference>
<dbReference type="EC" id="5.6.2.4" evidence="13 15"/>
<proteinExistence type="inferred from homology"/>
<evidence type="ECO:0000256" key="4">
    <source>
        <dbReference type="ARBA" id="ARBA00022763"/>
    </source>
</evidence>